<evidence type="ECO:0000313" key="3">
    <source>
        <dbReference type="EnsemblPlants" id="KRH73919"/>
    </source>
</evidence>
<keyword evidence="1" id="KW-0472">Membrane</keyword>
<dbReference type="AlphaFoldDB" id="A0A0R0LDJ0"/>
<keyword evidence="1" id="KW-1133">Transmembrane helix</keyword>
<organism evidence="2">
    <name type="scientific">Glycine max</name>
    <name type="common">Soybean</name>
    <name type="synonym">Glycine hispida</name>
    <dbReference type="NCBI Taxonomy" id="3847"/>
    <lineage>
        <taxon>Eukaryota</taxon>
        <taxon>Viridiplantae</taxon>
        <taxon>Streptophyta</taxon>
        <taxon>Embryophyta</taxon>
        <taxon>Tracheophyta</taxon>
        <taxon>Spermatophyta</taxon>
        <taxon>Magnoliopsida</taxon>
        <taxon>eudicotyledons</taxon>
        <taxon>Gunneridae</taxon>
        <taxon>Pentapetalae</taxon>
        <taxon>rosids</taxon>
        <taxon>fabids</taxon>
        <taxon>Fabales</taxon>
        <taxon>Fabaceae</taxon>
        <taxon>Papilionoideae</taxon>
        <taxon>50 kb inversion clade</taxon>
        <taxon>NPAAA clade</taxon>
        <taxon>indigoferoid/millettioid clade</taxon>
        <taxon>Phaseoleae</taxon>
        <taxon>Glycine</taxon>
        <taxon>Glycine subgen. Soja</taxon>
    </lineage>
</organism>
<dbReference type="PANTHER" id="PTHR13301">
    <property type="entry name" value="X-BOX TRANSCRIPTION FACTOR-RELATED"/>
    <property type="match status" value="1"/>
</dbReference>
<dbReference type="EMBL" id="CM000835">
    <property type="protein sequence ID" value="KRH73919.1"/>
    <property type="molecule type" value="Genomic_DNA"/>
</dbReference>
<feature type="transmembrane region" description="Helical" evidence="1">
    <location>
        <begin position="51"/>
        <end position="70"/>
    </location>
</feature>
<evidence type="ECO:0000313" key="4">
    <source>
        <dbReference type="Proteomes" id="UP000008827"/>
    </source>
</evidence>
<dbReference type="OMA" id="YERRERM"/>
<evidence type="ECO:0000256" key="1">
    <source>
        <dbReference type="SAM" id="Phobius"/>
    </source>
</evidence>
<name>A0A0R0LDJ0_SOYBN</name>
<dbReference type="STRING" id="3847.A0A0R0LDJ0"/>
<dbReference type="EnsemblPlants" id="KRH73919">
    <property type="protein sequence ID" value="KRH73919"/>
    <property type="gene ID" value="GLYMA_02G301300"/>
</dbReference>
<reference evidence="2 3" key="1">
    <citation type="journal article" date="2010" name="Nature">
        <title>Genome sequence of the palaeopolyploid soybean.</title>
        <authorList>
            <person name="Schmutz J."/>
            <person name="Cannon S.B."/>
            <person name="Schlueter J."/>
            <person name="Ma J."/>
            <person name="Mitros T."/>
            <person name="Nelson W."/>
            <person name="Hyten D.L."/>
            <person name="Song Q."/>
            <person name="Thelen J.J."/>
            <person name="Cheng J."/>
            <person name="Xu D."/>
            <person name="Hellsten U."/>
            <person name="May G.D."/>
            <person name="Yu Y."/>
            <person name="Sakurai T."/>
            <person name="Umezawa T."/>
            <person name="Bhattacharyya M.K."/>
            <person name="Sandhu D."/>
            <person name="Valliyodan B."/>
            <person name="Lindquist E."/>
            <person name="Peto M."/>
            <person name="Grant D."/>
            <person name="Shu S."/>
            <person name="Goodstein D."/>
            <person name="Barry K."/>
            <person name="Futrell-Griggs M."/>
            <person name="Abernathy B."/>
            <person name="Du J."/>
            <person name="Tian Z."/>
            <person name="Zhu L."/>
            <person name="Gill N."/>
            <person name="Joshi T."/>
            <person name="Libault M."/>
            <person name="Sethuraman A."/>
            <person name="Zhang X.-C."/>
            <person name="Shinozaki K."/>
            <person name="Nguyen H.T."/>
            <person name="Wing R.A."/>
            <person name="Cregan P."/>
            <person name="Specht J."/>
            <person name="Grimwood J."/>
            <person name="Rokhsar D."/>
            <person name="Stacey G."/>
            <person name="Shoemaker R.C."/>
            <person name="Jackson S.A."/>
        </authorList>
    </citation>
    <scope>NUCLEOTIDE SEQUENCE</scope>
    <source>
        <strain evidence="3">cv. Williams 82</strain>
        <tissue evidence="2">Callus</tissue>
    </source>
</reference>
<dbReference type="Gramene" id="KRH73919">
    <property type="protein sequence ID" value="KRH73919"/>
    <property type="gene ID" value="GLYMA_02G301300"/>
</dbReference>
<evidence type="ECO:0000313" key="2">
    <source>
        <dbReference type="EMBL" id="KRH73919.1"/>
    </source>
</evidence>
<reference evidence="2" key="3">
    <citation type="submission" date="2018-07" db="EMBL/GenBank/DDBJ databases">
        <title>WGS assembly of Glycine max.</title>
        <authorList>
            <person name="Schmutz J."/>
            <person name="Cannon S."/>
            <person name="Schlueter J."/>
            <person name="Ma J."/>
            <person name="Mitros T."/>
            <person name="Nelson W."/>
            <person name="Hyten D."/>
            <person name="Song Q."/>
            <person name="Thelen J."/>
            <person name="Cheng J."/>
            <person name="Xu D."/>
            <person name="Hellsten U."/>
            <person name="May G."/>
            <person name="Yu Y."/>
            <person name="Sakurai T."/>
            <person name="Umezawa T."/>
            <person name="Bhattacharyya M."/>
            <person name="Sandhu D."/>
            <person name="Valliyodan B."/>
            <person name="Lindquist E."/>
            <person name="Peto M."/>
            <person name="Grant D."/>
            <person name="Shu S."/>
            <person name="Goodstein D."/>
            <person name="Barry K."/>
            <person name="Futrell-Griggs M."/>
            <person name="Abernathy B."/>
            <person name="Du J."/>
            <person name="Tian Z."/>
            <person name="Zhu L."/>
            <person name="Gill N."/>
            <person name="Joshi T."/>
            <person name="Libault M."/>
            <person name="Sethuraman A."/>
            <person name="Zhang X."/>
            <person name="Shinozaki K."/>
            <person name="Nguyen H."/>
            <person name="Wing R."/>
            <person name="Cregan P."/>
            <person name="Specht J."/>
            <person name="Grimwood J."/>
            <person name="Rokhsar D."/>
            <person name="Stacey G."/>
            <person name="Shoemaker R."/>
            <person name="Jackson S."/>
        </authorList>
    </citation>
    <scope>NUCLEOTIDE SEQUENCE</scope>
    <source>
        <tissue evidence="2">Callus</tissue>
    </source>
</reference>
<proteinExistence type="predicted"/>
<keyword evidence="1" id="KW-0812">Transmembrane</keyword>
<accession>A0A0R0LDJ0</accession>
<keyword evidence="4" id="KW-1185">Reference proteome</keyword>
<sequence>MKTAIRIAIVHQKLIRYERRERMGEEEEGARQQESHVDVSLFETKEARFRGVYKVFASTIFAAICLIWVYRVANIPTVASGRWTWISVMVSELCFGIYWIITQSVRWKIVYQTPFKHRLLQRYDEESLPAVDIFVCTAGPNT</sequence>
<gene>
    <name evidence="2" type="ORF">GLYMA_02G301300</name>
</gene>
<dbReference type="Proteomes" id="UP000008827">
    <property type="component" value="Chromosome 2"/>
</dbReference>
<dbReference type="PaxDb" id="3847-GLYMA02G47083.1"/>
<reference evidence="3" key="2">
    <citation type="submission" date="2018-02" db="UniProtKB">
        <authorList>
            <consortium name="EnsemblPlants"/>
        </authorList>
    </citation>
    <scope>IDENTIFICATION</scope>
    <source>
        <strain evidence="3">Williams 82</strain>
    </source>
</reference>
<dbReference type="InParanoid" id="A0A0R0LDJ0"/>
<protein>
    <submittedName>
        <fullName evidence="2 3">Uncharacterized protein</fullName>
    </submittedName>
</protein>
<feature type="transmembrane region" description="Helical" evidence="1">
    <location>
        <begin position="82"/>
        <end position="101"/>
    </location>
</feature>